<comment type="caution">
    <text evidence="3">The sequence shown here is derived from an EMBL/GenBank/DDBJ whole genome shotgun (WGS) entry which is preliminary data.</text>
</comment>
<proteinExistence type="predicted"/>
<feature type="domain" description="N-sulphoglucosamine sulphohydrolase C-terminal" evidence="2">
    <location>
        <begin position="5"/>
        <end position="49"/>
    </location>
</feature>
<accession>X1KJU5</accession>
<feature type="non-terminal residue" evidence="3">
    <location>
        <position position="1"/>
    </location>
</feature>
<feature type="region of interest" description="Disordered" evidence="1">
    <location>
        <begin position="31"/>
        <end position="59"/>
    </location>
</feature>
<evidence type="ECO:0000313" key="3">
    <source>
        <dbReference type="EMBL" id="GAH90414.1"/>
    </source>
</evidence>
<name>X1KJU5_9ZZZZ</name>
<gene>
    <name evidence="3" type="ORF">S06H3_05866</name>
</gene>
<reference evidence="3" key="1">
    <citation type="journal article" date="2014" name="Front. Microbiol.">
        <title>High frequency of phylogenetically diverse reductive dehalogenase-homologous genes in deep subseafloor sedimentary metagenomes.</title>
        <authorList>
            <person name="Kawai M."/>
            <person name="Futagami T."/>
            <person name="Toyoda A."/>
            <person name="Takaki Y."/>
            <person name="Nishi S."/>
            <person name="Hori S."/>
            <person name="Arai W."/>
            <person name="Tsubouchi T."/>
            <person name="Morono Y."/>
            <person name="Uchiyama I."/>
            <person name="Ito T."/>
            <person name="Fujiyama A."/>
            <person name="Inagaki F."/>
            <person name="Takami H."/>
        </authorList>
    </citation>
    <scope>NUCLEOTIDE SEQUENCE</scope>
    <source>
        <strain evidence="3">Expedition CK06-06</strain>
    </source>
</reference>
<sequence length="59" mass="7379">VYYYRENNIKMIYYQDGERWEIYDLEKDPEEKNNLIDSHPRTDELKEKLLPPSNRWENS</sequence>
<dbReference type="InterPro" id="IPR032506">
    <property type="entry name" value="SGSH_C"/>
</dbReference>
<dbReference type="Gene3D" id="3.40.720.10">
    <property type="entry name" value="Alkaline Phosphatase, subunit A"/>
    <property type="match status" value="1"/>
</dbReference>
<dbReference type="InterPro" id="IPR017850">
    <property type="entry name" value="Alkaline_phosphatase_core_sf"/>
</dbReference>
<feature type="compositionally biased region" description="Basic and acidic residues" evidence="1">
    <location>
        <begin position="31"/>
        <end position="49"/>
    </location>
</feature>
<evidence type="ECO:0000256" key="1">
    <source>
        <dbReference type="SAM" id="MobiDB-lite"/>
    </source>
</evidence>
<organism evidence="3">
    <name type="scientific">marine sediment metagenome</name>
    <dbReference type="NCBI Taxonomy" id="412755"/>
    <lineage>
        <taxon>unclassified sequences</taxon>
        <taxon>metagenomes</taxon>
        <taxon>ecological metagenomes</taxon>
    </lineage>
</organism>
<dbReference type="SUPFAM" id="SSF53649">
    <property type="entry name" value="Alkaline phosphatase-like"/>
    <property type="match status" value="1"/>
</dbReference>
<dbReference type="EMBL" id="BARV01002219">
    <property type="protein sequence ID" value="GAH90414.1"/>
    <property type="molecule type" value="Genomic_DNA"/>
</dbReference>
<evidence type="ECO:0000259" key="2">
    <source>
        <dbReference type="Pfam" id="PF16347"/>
    </source>
</evidence>
<dbReference type="Pfam" id="PF16347">
    <property type="entry name" value="SGSH_C"/>
    <property type="match status" value="1"/>
</dbReference>
<dbReference type="AlphaFoldDB" id="X1KJU5"/>
<protein>
    <recommendedName>
        <fullName evidence="2">N-sulphoglucosamine sulphohydrolase C-terminal domain-containing protein</fullName>
    </recommendedName>
</protein>